<gene>
    <name evidence="2" type="ORF">IFO66_17445</name>
</gene>
<name>A0ABR9B269_9BACL</name>
<organism evidence="2 3">
    <name type="scientific">Paenibacillus arenosi</name>
    <dbReference type="NCBI Taxonomy" id="2774142"/>
    <lineage>
        <taxon>Bacteria</taxon>
        <taxon>Bacillati</taxon>
        <taxon>Bacillota</taxon>
        <taxon>Bacilli</taxon>
        <taxon>Bacillales</taxon>
        <taxon>Paenibacillaceae</taxon>
        <taxon>Paenibacillus</taxon>
    </lineage>
</organism>
<dbReference type="PANTHER" id="PTHR45947">
    <property type="entry name" value="SULFOQUINOVOSYL TRANSFERASE SQD2"/>
    <property type="match status" value="1"/>
</dbReference>
<comment type="caution">
    <text evidence="2">The sequence shown here is derived from an EMBL/GenBank/DDBJ whole genome shotgun (WGS) entry which is preliminary data.</text>
</comment>
<reference evidence="2 3" key="1">
    <citation type="submission" date="2020-09" db="EMBL/GenBank/DDBJ databases">
        <title>Paenibacillus sp. CAU 1523 isolated from sand of Haeundae Beach.</title>
        <authorList>
            <person name="Kim W."/>
        </authorList>
    </citation>
    <scope>NUCLEOTIDE SEQUENCE [LARGE SCALE GENOMIC DNA]</scope>
    <source>
        <strain evidence="2 3">CAU 1523</strain>
    </source>
</reference>
<dbReference type="RefSeq" id="WP_192026397.1">
    <property type="nucleotide sequence ID" value="NZ_JACYTN010000018.1"/>
</dbReference>
<feature type="domain" description="Glycosyltransferase subfamily 4-like N-terminal" evidence="1">
    <location>
        <begin position="2"/>
        <end position="143"/>
    </location>
</feature>
<dbReference type="Proteomes" id="UP000634529">
    <property type="component" value="Unassembled WGS sequence"/>
</dbReference>
<dbReference type="Pfam" id="PF13477">
    <property type="entry name" value="Glyco_trans_4_2"/>
    <property type="match status" value="1"/>
</dbReference>
<dbReference type="InterPro" id="IPR050194">
    <property type="entry name" value="Glycosyltransferase_grp1"/>
</dbReference>
<dbReference type="InterPro" id="IPR028098">
    <property type="entry name" value="Glyco_trans_4-like_N"/>
</dbReference>
<dbReference type="PANTHER" id="PTHR45947:SF3">
    <property type="entry name" value="SULFOQUINOVOSYL TRANSFERASE SQD2"/>
    <property type="match status" value="1"/>
</dbReference>
<evidence type="ECO:0000259" key="1">
    <source>
        <dbReference type="Pfam" id="PF13477"/>
    </source>
</evidence>
<dbReference type="Gene3D" id="3.40.50.2000">
    <property type="entry name" value="Glycogen Phosphorylase B"/>
    <property type="match status" value="2"/>
</dbReference>
<dbReference type="EMBL" id="JACYTN010000018">
    <property type="protein sequence ID" value="MBD8500078.1"/>
    <property type="molecule type" value="Genomic_DNA"/>
</dbReference>
<evidence type="ECO:0000313" key="3">
    <source>
        <dbReference type="Proteomes" id="UP000634529"/>
    </source>
</evidence>
<evidence type="ECO:0000313" key="2">
    <source>
        <dbReference type="EMBL" id="MBD8500078.1"/>
    </source>
</evidence>
<keyword evidence="3" id="KW-1185">Reference proteome</keyword>
<protein>
    <submittedName>
        <fullName evidence="2">Glycosyltransferase family 4 protein</fullName>
    </submittedName>
</protein>
<dbReference type="SUPFAM" id="SSF53756">
    <property type="entry name" value="UDP-Glycosyltransferase/glycogen phosphorylase"/>
    <property type="match status" value="1"/>
</dbReference>
<dbReference type="CDD" id="cd03808">
    <property type="entry name" value="GT4_CapM-like"/>
    <property type="match status" value="1"/>
</dbReference>
<dbReference type="Pfam" id="PF13692">
    <property type="entry name" value="Glyco_trans_1_4"/>
    <property type="match status" value="1"/>
</dbReference>
<proteinExistence type="predicted"/>
<sequence>MKVLLISSLAPSLLTFRLDMIKAFQRHGHEVIAIAPEHGQQWEEKFKALGIAYYAVPIARTGMNPLEDLGTFLRMIRIIHKIEPDIVFAYQAKSIVYGCIAAKLTGVNRIYALVAGLGSILHSHRKSSIKTIIVKLILKTQYKLALACCKRVFFQNPDDKQAMSTMNLIREEQPSLIHGSGVNLTIFSEQPLPEQDVFLFVGRLLRDKGICEYMEAAKLVRQQYPQARCLVLGPFDTNPTAIPKHELERFVEEGAIEYMGATDDVRPYLQQCSVLVLPSYHEGTPRCVLEAMATGRPIITTDAPGCRETVVDQMNGFLVPPKDTAAIAEKMIWMIENRERLRWMSQQSLRMVRDKYDVDKVNQVIMDTMQIQPMEAVKYVGGDQRL</sequence>
<accession>A0ABR9B269</accession>